<feature type="domain" description="SWIM-type" evidence="2">
    <location>
        <begin position="17"/>
        <end position="49"/>
    </location>
</feature>
<comment type="caution">
    <text evidence="3">The sequence shown here is derived from an EMBL/GenBank/DDBJ whole genome shotgun (WGS) entry which is preliminary data.</text>
</comment>
<evidence type="ECO:0000256" key="1">
    <source>
        <dbReference type="PROSITE-ProRule" id="PRU00325"/>
    </source>
</evidence>
<gene>
    <name evidence="3" type="ORF">WN944_003945</name>
</gene>
<dbReference type="GO" id="GO:0008270">
    <property type="term" value="F:zinc ion binding"/>
    <property type="evidence" value="ECO:0007669"/>
    <property type="project" value="UniProtKB-KW"/>
</dbReference>
<protein>
    <recommendedName>
        <fullName evidence="2">SWIM-type domain-containing protein</fullName>
    </recommendedName>
</protein>
<sequence>MASEYEFEVMDEKYKTFVVNLQNRTCDCGACHICGIPCKHVTRYIARRQEDVVDYVDWKLTVEAYLATYSDVMHPLLDQITWSIIEGLKILSPKVKVKVGRPKTMRRKEPGEQ</sequence>
<name>A0AAP0LZJ1_9ROSI</name>
<evidence type="ECO:0000313" key="3">
    <source>
        <dbReference type="EMBL" id="KAK9193248.1"/>
    </source>
</evidence>
<proteinExistence type="predicted"/>
<keyword evidence="4" id="KW-1185">Reference proteome</keyword>
<dbReference type="Proteomes" id="UP001428341">
    <property type="component" value="Unassembled WGS sequence"/>
</dbReference>
<keyword evidence="1" id="KW-0862">Zinc</keyword>
<accession>A0AAP0LZJ1</accession>
<organism evidence="3 4">
    <name type="scientific">Citrus x changshan-huyou</name>
    <dbReference type="NCBI Taxonomy" id="2935761"/>
    <lineage>
        <taxon>Eukaryota</taxon>
        <taxon>Viridiplantae</taxon>
        <taxon>Streptophyta</taxon>
        <taxon>Embryophyta</taxon>
        <taxon>Tracheophyta</taxon>
        <taxon>Spermatophyta</taxon>
        <taxon>Magnoliopsida</taxon>
        <taxon>eudicotyledons</taxon>
        <taxon>Gunneridae</taxon>
        <taxon>Pentapetalae</taxon>
        <taxon>rosids</taxon>
        <taxon>malvids</taxon>
        <taxon>Sapindales</taxon>
        <taxon>Rutaceae</taxon>
        <taxon>Aurantioideae</taxon>
        <taxon>Citrus</taxon>
    </lineage>
</organism>
<dbReference type="AlphaFoldDB" id="A0AAP0LZJ1"/>
<evidence type="ECO:0000313" key="4">
    <source>
        <dbReference type="Proteomes" id="UP001428341"/>
    </source>
</evidence>
<keyword evidence="1" id="KW-0479">Metal-binding</keyword>
<keyword evidence="1" id="KW-0863">Zinc-finger</keyword>
<evidence type="ECO:0000259" key="2">
    <source>
        <dbReference type="PROSITE" id="PS50966"/>
    </source>
</evidence>
<dbReference type="EMBL" id="JBCGBO010000006">
    <property type="protein sequence ID" value="KAK9193248.1"/>
    <property type="molecule type" value="Genomic_DNA"/>
</dbReference>
<reference evidence="3 4" key="1">
    <citation type="submission" date="2024-05" db="EMBL/GenBank/DDBJ databases">
        <title>Haplotype-resolved chromosome-level genome assembly of Huyou (Citrus changshanensis).</title>
        <authorList>
            <person name="Miao C."/>
            <person name="Chen W."/>
            <person name="Wu Y."/>
            <person name="Wang L."/>
            <person name="Zhao S."/>
            <person name="Grierson D."/>
            <person name="Xu C."/>
            <person name="Chen K."/>
        </authorList>
    </citation>
    <scope>NUCLEOTIDE SEQUENCE [LARGE SCALE GENOMIC DNA]</scope>
    <source>
        <strain evidence="3">01-14</strain>
        <tissue evidence="3">Leaf</tissue>
    </source>
</reference>
<dbReference type="PROSITE" id="PS50966">
    <property type="entry name" value="ZF_SWIM"/>
    <property type="match status" value="1"/>
</dbReference>
<dbReference type="InterPro" id="IPR007527">
    <property type="entry name" value="Znf_SWIM"/>
</dbReference>